<dbReference type="Proteomes" id="UP000297595">
    <property type="component" value="Unassembled WGS sequence"/>
</dbReference>
<comment type="caution">
    <text evidence="3">The sequence shown here is derived from an EMBL/GenBank/DDBJ whole genome shotgun (WGS) entry which is preliminary data.</text>
</comment>
<reference evidence="3 4" key="1">
    <citation type="submission" date="2019-03" db="EMBL/GenBank/DDBJ databases">
        <title>Nematode-trapping fungi genome.</title>
        <authorList>
            <person name="Vidal-Diez De Ulzurrun G."/>
        </authorList>
    </citation>
    <scope>NUCLEOTIDE SEQUENCE [LARGE SCALE GENOMIC DNA]</scope>
    <source>
        <strain evidence="3 4">TWF154</strain>
    </source>
</reference>
<accession>A0A7C8KG25</accession>
<dbReference type="InterPro" id="IPR045851">
    <property type="entry name" value="AMP-bd_C_sf"/>
</dbReference>
<dbReference type="InterPro" id="IPR000873">
    <property type="entry name" value="AMP-dep_synth/lig_dom"/>
</dbReference>
<dbReference type="Gene3D" id="3.40.50.12780">
    <property type="entry name" value="N-terminal domain of ligase-like"/>
    <property type="match status" value="1"/>
</dbReference>
<dbReference type="PANTHER" id="PTHR43201">
    <property type="entry name" value="ACYL-COA SYNTHETASE"/>
    <property type="match status" value="1"/>
</dbReference>
<feature type="domain" description="AMP-dependent synthetase/ligase" evidence="1">
    <location>
        <begin position="25"/>
        <end position="419"/>
    </location>
</feature>
<dbReference type="Pfam" id="PF13193">
    <property type="entry name" value="AMP-binding_C"/>
    <property type="match status" value="1"/>
</dbReference>
<evidence type="ECO:0000313" key="4">
    <source>
        <dbReference type="Proteomes" id="UP000297595"/>
    </source>
</evidence>
<dbReference type="InterPro" id="IPR020845">
    <property type="entry name" value="AMP-binding_CS"/>
</dbReference>
<dbReference type="GO" id="GO:0006631">
    <property type="term" value="P:fatty acid metabolic process"/>
    <property type="evidence" value="ECO:0007669"/>
    <property type="project" value="TreeGrafter"/>
</dbReference>
<dbReference type="SUPFAM" id="SSF56801">
    <property type="entry name" value="Acetyl-CoA synthetase-like"/>
    <property type="match status" value="1"/>
</dbReference>
<dbReference type="InterPro" id="IPR025110">
    <property type="entry name" value="AMP-bd_C"/>
</dbReference>
<proteinExistence type="predicted"/>
<evidence type="ECO:0000259" key="1">
    <source>
        <dbReference type="Pfam" id="PF00501"/>
    </source>
</evidence>
<dbReference type="AlphaFoldDB" id="A0A7C8KG25"/>
<feature type="domain" description="AMP-binding enzyme C-terminal" evidence="2">
    <location>
        <begin position="480"/>
        <end position="589"/>
    </location>
</feature>
<evidence type="ECO:0000313" key="3">
    <source>
        <dbReference type="EMBL" id="TGJ66787.1"/>
    </source>
</evidence>
<dbReference type="EMBL" id="SOZJ01000005">
    <property type="protein sequence ID" value="TGJ66787.1"/>
    <property type="molecule type" value="Genomic_DNA"/>
</dbReference>
<protein>
    <submittedName>
        <fullName evidence="3">Putative NRPS-like protein biosynthetic cluster</fullName>
    </submittedName>
</protein>
<dbReference type="Gene3D" id="3.30.300.30">
    <property type="match status" value="1"/>
</dbReference>
<evidence type="ECO:0000259" key="2">
    <source>
        <dbReference type="Pfam" id="PF13193"/>
    </source>
</evidence>
<dbReference type="Pfam" id="PF00501">
    <property type="entry name" value="AMP-binding"/>
    <property type="match status" value="1"/>
</dbReference>
<dbReference type="GO" id="GO:0031956">
    <property type="term" value="F:medium-chain fatty acid-CoA ligase activity"/>
    <property type="evidence" value="ECO:0007669"/>
    <property type="project" value="TreeGrafter"/>
</dbReference>
<sequence>MELAHVRGHKKLPLLENTISQQLATVATKFPDRIAVQTDKSRLTYKQLDQQSDVLASSLSRLGLQPSERVAACLGNLIEYVVVVYACAKIGVILAPLNPAYTDLQMVAALNHISASCVVLSVELSLPYKAPRLTKLHFQTVISEERRLESIPSLKHILMVNNSLAKCDREAFPGAHWYHELFNNDEHQGRIFQQSAALRPTDVVNIQFTSGTTSSPKAACLTHINILNNASLVGNSMKLTELDVICCAPPLFHCFGIVLGLLAAMVHGSTLLLPSESFNPKAVLDAVLKYKATALYGVPTMFLAELNELPKRSANQTLFSSLRTGLIGGSIIAPALRQRLQKELGLSNLLNIYGMTESSPVVCMTRLDDSDETHHHTVGSVLPHTEIKIVSRDNHQRVLKRGERGELLISGYPLMKEYWNDEQKTADALITESDSDLTHKQKVWLRTGDEATIRRDGTIEITGRIKDIIIRGGENIYPAEIENLLLIQRDLVSSVAVVGLPDDYYGEVISAFIMVQECVTIPQGQDKLSIDLREKSGGQSPATRNILSSQGTIITSEDIRNWVRTRLSRNYIPKYVFWVSQMPLTASGKIEKYKLREIGQRSLMKLQLGKSERSRYLPQ</sequence>
<dbReference type="InterPro" id="IPR042099">
    <property type="entry name" value="ANL_N_sf"/>
</dbReference>
<dbReference type="PANTHER" id="PTHR43201:SF30">
    <property type="entry name" value="AMP-DEPENDENT SYNTHETASE_LIGASE DOMAIN-CONTAINING PROTEIN"/>
    <property type="match status" value="1"/>
</dbReference>
<dbReference type="PROSITE" id="PS00455">
    <property type="entry name" value="AMP_BINDING"/>
    <property type="match status" value="1"/>
</dbReference>
<organism evidence="3 4">
    <name type="scientific">Orbilia oligospora</name>
    <name type="common">Nematode-trapping fungus</name>
    <name type="synonym">Arthrobotrys oligospora</name>
    <dbReference type="NCBI Taxonomy" id="2813651"/>
    <lineage>
        <taxon>Eukaryota</taxon>
        <taxon>Fungi</taxon>
        <taxon>Dikarya</taxon>
        <taxon>Ascomycota</taxon>
        <taxon>Pezizomycotina</taxon>
        <taxon>Orbiliomycetes</taxon>
        <taxon>Orbiliales</taxon>
        <taxon>Orbiliaceae</taxon>
        <taxon>Orbilia</taxon>
    </lineage>
</organism>
<name>A0A7C8KG25_ORBOL</name>
<gene>
    <name evidence="3" type="ORF">EYR41_008388</name>
</gene>